<protein>
    <submittedName>
        <fullName evidence="1">Uncharacterized protein</fullName>
    </submittedName>
</protein>
<dbReference type="Proteomes" id="UP000678393">
    <property type="component" value="Unassembled WGS sequence"/>
</dbReference>
<accession>A0A8S3YR37</accession>
<gene>
    <name evidence="1" type="ORF">CUNI_LOCUS3453</name>
</gene>
<comment type="caution">
    <text evidence="1">The sequence shown here is derived from an EMBL/GenBank/DDBJ whole genome shotgun (WGS) entry which is preliminary data.</text>
</comment>
<organism evidence="1 2">
    <name type="scientific">Candidula unifasciata</name>
    <dbReference type="NCBI Taxonomy" id="100452"/>
    <lineage>
        <taxon>Eukaryota</taxon>
        <taxon>Metazoa</taxon>
        <taxon>Spiralia</taxon>
        <taxon>Lophotrochozoa</taxon>
        <taxon>Mollusca</taxon>
        <taxon>Gastropoda</taxon>
        <taxon>Heterobranchia</taxon>
        <taxon>Euthyneura</taxon>
        <taxon>Panpulmonata</taxon>
        <taxon>Eupulmonata</taxon>
        <taxon>Stylommatophora</taxon>
        <taxon>Helicina</taxon>
        <taxon>Helicoidea</taxon>
        <taxon>Geomitridae</taxon>
        <taxon>Candidula</taxon>
    </lineage>
</organism>
<evidence type="ECO:0000313" key="2">
    <source>
        <dbReference type="Proteomes" id="UP000678393"/>
    </source>
</evidence>
<proteinExistence type="predicted"/>
<evidence type="ECO:0000313" key="1">
    <source>
        <dbReference type="EMBL" id="CAG5117895.1"/>
    </source>
</evidence>
<sequence length="109" mass="12612">MSPNPGQNNADVPKPRTKTWCPHSQDKIWTYQSHQKGVGLLMDSSTFLTQELQQMTHIRSVNTASLVLHSTTSKQKKEMTKKCHLGDKYFTEKHLHMHFRCTFIMLPIS</sequence>
<keyword evidence="2" id="KW-1185">Reference proteome</keyword>
<dbReference type="EMBL" id="CAJHNH020000469">
    <property type="protein sequence ID" value="CAG5117895.1"/>
    <property type="molecule type" value="Genomic_DNA"/>
</dbReference>
<name>A0A8S3YR37_9EUPU</name>
<reference evidence="1" key="1">
    <citation type="submission" date="2021-04" db="EMBL/GenBank/DDBJ databases">
        <authorList>
            <consortium name="Molecular Ecology Group"/>
        </authorList>
    </citation>
    <scope>NUCLEOTIDE SEQUENCE</scope>
</reference>
<dbReference type="AlphaFoldDB" id="A0A8S3YR37"/>